<proteinExistence type="predicted"/>
<comment type="caution">
    <text evidence="1">The sequence shown here is derived from an EMBL/GenBank/DDBJ whole genome shotgun (WGS) entry which is preliminary data.</text>
</comment>
<sequence length="284" mass="32646">MLKKLIILAFILTLGIFVAGNPVYSQELPQEDTEITFDQAYANYMGFIEEYNKAHDEYILKRAQHLKFQSLVSKQAAFDATLLMLQKRDQVVISYLNVLEAKVREGRGIPDAKRNDLSFRIDEEIEWFSYHRDNLTTTGSLDDLVADSKLASSRQLAIDPLAYEAMSVLSQGKITDFSERLDGIFSELKSKLETIREDEREEYSFSSSKFQILDRWIFEADGRIVRGEEKQNEADLLIGQIVKVKKTVSGSYQPILTILDESKLYMSEANLFLKEIIKQVKTEE</sequence>
<gene>
    <name evidence="1" type="ORF">A2Z67_02895</name>
</gene>
<evidence type="ECO:0000313" key="1">
    <source>
        <dbReference type="EMBL" id="OGM10406.1"/>
    </source>
</evidence>
<accession>A0A1F7X5P1</accession>
<reference evidence="1 2" key="1">
    <citation type="journal article" date="2016" name="Nat. Commun.">
        <title>Thousands of microbial genomes shed light on interconnected biogeochemical processes in an aquifer system.</title>
        <authorList>
            <person name="Anantharaman K."/>
            <person name="Brown C.T."/>
            <person name="Hug L.A."/>
            <person name="Sharon I."/>
            <person name="Castelle C.J."/>
            <person name="Probst A.J."/>
            <person name="Thomas B.C."/>
            <person name="Singh A."/>
            <person name="Wilkins M.J."/>
            <person name="Karaoz U."/>
            <person name="Brodie E.L."/>
            <person name="Williams K.H."/>
            <person name="Hubbard S.S."/>
            <person name="Banfield J.F."/>
        </authorList>
    </citation>
    <scope>NUCLEOTIDE SEQUENCE [LARGE SCALE GENOMIC DNA]</scope>
</reference>
<dbReference type="Proteomes" id="UP000176939">
    <property type="component" value="Unassembled WGS sequence"/>
</dbReference>
<name>A0A1F7X5P1_9BACT</name>
<organism evidence="1 2">
    <name type="scientific">Candidatus Woesebacteria bacterium RBG_13_36_22</name>
    <dbReference type="NCBI Taxonomy" id="1802478"/>
    <lineage>
        <taxon>Bacteria</taxon>
        <taxon>Candidatus Woeseibacteriota</taxon>
    </lineage>
</organism>
<dbReference type="AlphaFoldDB" id="A0A1F7X5P1"/>
<evidence type="ECO:0000313" key="2">
    <source>
        <dbReference type="Proteomes" id="UP000176939"/>
    </source>
</evidence>
<dbReference type="EMBL" id="MGFQ01000013">
    <property type="protein sequence ID" value="OGM10406.1"/>
    <property type="molecule type" value="Genomic_DNA"/>
</dbReference>
<protein>
    <submittedName>
        <fullName evidence="1">Uncharacterized protein</fullName>
    </submittedName>
</protein>